<keyword evidence="1" id="KW-0732">Signal</keyword>
<feature type="signal peptide" evidence="1">
    <location>
        <begin position="1"/>
        <end position="17"/>
    </location>
</feature>
<sequence>MFSACFITASCIPLTSTMLTCSSERSAECSSVIRIRTRLYSRQDTGFVCIMDKERSYKGEVPASLIHRSTPMHEFNVLTKCASGFLADKQRCMHVS</sequence>
<evidence type="ECO:0000313" key="2">
    <source>
        <dbReference type="EMBL" id="KLO16333.1"/>
    </source>
</evidence>
<dbReference type="Proteomes" id="UP000053477">
    <property type="component" value="Unassembled WGS sequence"/>
</dbReference>
<dbReference type="InParanoid" id="A0A0H2S3M0"/>
<reference evidence="2 3" key="1">
    <citation type="submission" date="2015-04" db="EMBL/GenBank/DDBJ databases">
        <title>Complete genome sequence of Schizopora paradoxa KUC8140, a cosmopolitan wood degrader in East Asia.</title>
        <authorList>
            <consortium name="DOE Joint Genome Institute"/>
            <person name="Min B."/>
            <person name="Park H."/>
            <person name="Jang Y."/>
            <person name="Kim J.-J."/>
            <person name="Kim K.H."/>
            <person name="Pangilinan J."/>
            <person name="Lipzen A."/>
            <person name="Riley R."/>
            <person name="Grigoriev I.V."/>
            <person name="Spatafora J.W."/>
            <person name="Choi I.-G."/>
        </authorList>
    </citation>
    <scope>NUCLEOTIDE SEQUENCE [LARGE SCALE GENOMIC DNA]</scope>
    <source>
        <strain evidence="2 3">KUC8140</strain>
    </source>
</reference>
<keyword evidence="3" id="KW-1185">Reference proteome</keyword>
<organism evidence="2 3">
    <name type="scientific">Schizopora paradoxa</name>
    <dbReference type="NCBI Taxonomy" id="27342"/>
    <lineage>
        <taxon>Eukaryota</taxon>
        <taxon>Fungi</taxon>
        <taxon>Dikarya</taxon>
        <taxon>Basidiomycota</taxon>
        <taxon>Agaricomycotina</taxon>
        <taxon>Agaricomycetes</taxon>
        <taxon>Hymenochaetales</taxon>
        <taxon>Schizoporaceae</taxon>
        <taxon>Schizopora</taxon>
    </lineage>
</organism>
<evidence type="ECO:0000313" key="3">
    <source>
        <dbReference type="Proteomes" id="UP000053477"/>
    </source>
</evidence>
<name>A0A0H2S3M0_9AGAM</name>
<feature type="chain" id="PRO_5005202022" description="Secreted protein" evidence="1">
    <location>
        <begin position="18"/>
        <end position="96"/>
    </location>
</feature>
<dbReference type="AlphaFoldDB" id="A0A0H2S3M0"/>
<proteinExistence type="predicted"/>
<evidence type="ECO:0008006" key="4">
    <source>
        <dbReference type="Google" id="ProtNLM"/>
    </source>
</evidence>
<gene>
    <name evidence="2" type="ORF">SCHPADRAFT_216894</name>
</gene>
<evidence type="ECO:0000256" key="1">
    <source>
        <dbReference type="SAM" id="SignalP"/>
    </source>
</evidence>
<accession>A0A0H2S3M0</accession>
<dbReference type="EMBL" id="KQ085917">
    <property type="protein sequence ID" value="KLO16333.1"/>
    <property type="molecule type" value="Genomic_DNA"/>
</dbReference>
<protein>
    <recommendedName>
        <fullName evidence="4">Secreted protein</fullName>
    </recommendedName>
</protein>